<dbReference type="Pfam" id="PF12802">
    <property type="entry name" value="MarR_2"/>
    <property type="match status" value="1"/>
</dbReference>
<dbReference type="PANTHER" id="PTHR35790:SF4">
    <property type="entry name" value="HTH-TYPE TRANSCRIPTIONAL REGULATOR PCHR"/>
    <property type="match status" value="1"/>
</dbReference>
<keyword evidence="3" id="KW-0804">Transcription</keyword>
<keyword evidence="1" id="KW-0805">Transcription regulation</keyword>
<protein>
    <submittedName>
        <fullName evidence="5">MarR family transcriptional regulator</fullName>
    </submittedName>
</protein>
<dbReference type="PROSITE" id="PS50995">
    <property type="entry name" value="HTH_MARR_2"/>
    <property type="match status" value="1"/>
</dbReference>
<sequence length="152" mass="17197">MQLDEFFPYRLAVASETFSRNLADVYVNEFGLNREEWRLLFLLARAGRLTSSDLARRTTLDKVQVSRASQRLEKKRLITRDVPIQDRRLREYTCTEAGKRLFDKALPRVRARAEEMLSHLSTADRAALQQGVAALAVALGKGQAAEAEDTDG</sequence>
<dbReference type="Gene3D" id="1.10.10.10">
    <property type="entry name" value="Winged helix-like DNA-binding domain superfamily/Winged helix DNA-binding domain"/>
    <property type="match status" value="1"/>
</dbReference>
<dbReference type="Proteomes" id="UP000233742">
    <property type="component" value="Chromosome"/>
</dbReference>
<dbReference type="OrthoDB" id="8906692at2"/>
<reference evidence="5 6" key="1">
    <citation type="submission" date="2017-12" db="EMBL/GenBank/DDBJ databases">
        <authorList>
            <person name="Hurst M.R.H."/>
        </authorList>
    </citation>
    <scope>NUCLEOTIDE SEQUENCE [LARGE SCALE GENOMIC DNA]</scope>
    <source>
        <strain evidence="5 6">BM15</strain>
    </source>
</reference>
<accession>A0A2K9EMC4</accession>
<evidence type="ECO:0000313" key="6">
    <source>
        <dbReference type="Proteomes" id="UP000233742"/>
    </source>
</evidence>
<gene>
    <name evidence="5" type="ORF">CUV01_15430</name>
</gene>
<evidence type="ECO:0000256" key="3">
    <source>
        <dbReference type="ARBA" id="ARBA00023163"/>
    </source>
</evidence>
<dbReference type="PRINTS" id="PR00598">
    <property type="entry name" value="HTHMARR"/>
</dbReference>
<dbReference type="InterPro" id="IPR000835">
    <property type="entry name" value="HTH_MarR-typ"/>
</dbReference>
<proteinExistence type="predicted"/>
<evidence type="ECO:0000313" key="5">
    <source>
        <dbReference type="EMBL" id="AUH34587.1"/>
    </source>
</evidence>
<dbReference type="RefSeq" id="WP_101461248.1">
    <property type="nucleotide sequence ID" value="NZ_CP025408.1"/>
</dbReference>
<keyword evidence="6" id="KW-1185">Reference proteome</keyword>
<feature type="domain" description="HTH marR-type" evidence="4">
    <location>
        <begin position="1"/>
        <end position="137"/>
    </location>
</feature>
<dbReference type="InterPro" id="IPR036388">
    <property type="entry name" value="WH-like_DNA-bd_sf"/>
</dbReference>
<evidence type="ECO:0000256" key="1">
    <source>
        <dbReference type="ARBA" id="ARBA00023015"/>
    </source>
</evidence>
<evidence type="ECO:0000259" key="4">
    <source>
        <dbReference type="PROSITE" id="PS50995"/>
    </source>
</evidence>
<dbReference type="EMBL" id="CP025408">
    <property type="protein sequence ID" value="AUH34587.1"/>
    <property type="molecule type" value="Genomic_DNA"/>
</dbReference>
<dbReference type="GO" id="GO:0003677">
    <property type="term" value="F:DNA binding"/>
    <property type="evidence" value="ECO:0007669"/>
    <property type="project" value="UniProtKB-KW"/>
</dbReference>
<dbReference type="InterPro" id="IPR052067">
    <property type="entry name" value="Metal_resp_HTH_trans_reg"/>
</dbReference>
<dbReference type="KEGG" id="paro:CUV01_15430"/>
<dbReference type="GO" id="GO:0003700">
    <property type="term" value="F:DNA-binding transcription factor activity"/>
    <property type="evidence" value="ECO:0007669"/>
    <property type="project" value="InterPro"/>
</dbReference>
<dbReference type="AlphaFoldDB" id="A0A2K9EMC4"/>
<keyword evidence="2" id="KW-0238">DNA-binding</keyword>
<dbReference type="SMART" id="SM00347">
    <property type="entry name" value="HTH_MARR"/>
    <property type="match status" value="1"/>
</dbReference>
<organism evidence="5 6">
    <name type="scientific">Paracoccus tegillarcae</name>
    <dbReference type="NCBI Taxonomy" id="1529068"/>
    <lineage>
        <taxon>Bacteria</taxon>
        <taxon>Pseudomonadati</taxon>
        <taxon>Pseudomonadota</taxon>
        <taxon>Alphaproteobacteria</taxon>
        <taxon>Rhodobacterales</taxon>
        <taxon>Paracoccaceae</taxon>
        <taxon>Paracoccus</taxon>
    </lineage>
</organism>
<dbReference type="PANTHER" id="PTHR35790">
    <property type="entry name" value="HTH-TYPE TRANSCRIPTIONAL REGULATOR PCHR"/>
    <property type="match status" value="1"/>
</dbReference>
<dbReference type="InterPro" id="IPR036390">
    <property type="entry name" value="WH_DNA-bd_sf"/>
</dbReference>
<evidence type="ECO:0000256" key="2">
    <source>
        <dbReference type="ARBA" id="ARBA00023125"/>
    </source>
</evidence>
<name>A0A2K9EMC4_9RHOB</name>
<dbReference type="SUPFAM" id="SSF46785">
    <property type="entry name" value="Winged helix' DNA-binding domain"/>
    <property type="match status" value="1"/>
</dbReference>